<evidence type="ECO:0000259" key="1">
    <source>
        <dbReference type="Pfam" id="PF00535"/>
    </source>
</evidence>
<feature type="domain" description="Glycosyltransferase 2-like" evidence="1">
    <location>
        <begin position="4"/>
        <end position="134"/>
    </location>
</feature>
<dbReference type="EMBL" id="BAABDE010000007">
    <property type="protein sequence ID" value="GAA3783566.1"/>
    <property type="molecule type" value="Genomic_DNA"/>
</dbReference>
<reference evidence="3" key="1">
    <citation type="journal article" date="2019" name="Int. J. Syst. Evol. Microbiol.">
        <title>The Global Catalogue of Microorganisms (GCM) 10K type strain sequencing project: providing services to taxonomists for standard genome sequencing and annotation.</title>
        <authorList>
            <consortium name="The Broad Institute Genomics Platform"/>
            <consortium name="The Broad Institute Genome Sequencing Center for Infectious Disease"/>
            <person name="Wu L."/>
            <person name="Ma J."/>
        </authorList>
    </citation>
    <scope>NUCLEOTIDE SEQUENCE [LARGE SCALE GENOMIC DNA]</scope>
    <source>
        <strain evidence="3">JCM 17138</strain>
    </source>
</reference>
<organism evidence="2 3">
    <name type="scientific">Streptomyces coacervatus</name>
    <dbReference type="NCBI Taxonomy" id="647381"/>
    <lineage>
        <taxon>Bacteria</taxon>
        <taxon>Bacillati</taxon>
        <taxon>Actinomycetota</taxon>
        <taxon>Actinomycetes</taxon>
        <taxon>Kitasatosporales</taxon>
        <taxon>Streptomycetaceae</taxon>
        <taxon>Streptomyces</taxon>
    </lineage>
</organism>
<dbReference type="PANTHER" id="PTHR43179:SF7">
    <property type="entry name" value="RHAMNOSYLTRANSFERASE WBBL"/>
    <property type="match status" value="1"/>
</dbReference>
<dbReference type="PANTHER" id="PTHR43179">
    <property type="entry name" value="RHAMNOSYLTRANSFERASE WBBL"/>
    <property type="match status" value="1"/>
</dbReference>
<name>A0ABP7H5B1_9ACTN</name>
<evidence type="ECO:0000313" key="3">
    <source>
        <dbReference type="Proteomes" id="UP001501009"/>
    </source>
</evidence>
<gene>
    <name evidence="2" type="ORF">GCM10022403_017760</name>
</gene>
<accession>A0ABP7H5B1</accession>
<comment type="caution">
    <text evidence="2">The sequence shown here is derived from an EMBL/GenBank/DDBJ whole genome shotgun (WGS) entry which is preliminary data.</text>
</comment>
<dbReference type="Gene3D" id="3.90.550.10">
    <property type="entry name" value="Spore Coat Polysaccharide Biosynthesis Protein SpsA, Chain A"/>
    <property type="match status" value="1"/>
</dbReference>
<protein>
    <recommendedName>
        <fullName evidence="1">Glycosyltransferase 2-like domain-containing protein</fullName>
    </recommendedName>
</protein>
<sequence length="383" mass="42872">MRSSVIVPIFQTQSVLLLFLESLRLTVEPDTQLILVNDGSGTEVSELVEEFARKIKRDRAADVTVTTLHNQKPHGCGQALNQGLAIADGDHIFFVDSDLILKSGWQSGMLQTLSDHPNAGMTAGVLLYPQTGGVQHCGISFSETLGRHLYLNARTSDLPDSPYTVQLAAFALFAMTREVRDSVGLLDERYFNGYEDFDYQMRARMLGHRTVIDPKVTSYHWERRNGVHRAGNRKTNLARFWKSWGSQIENDITPRLLDALRGRAADLSHYLPLDLAETRTEAGDFWQALADASAIDRHTVLDYSTTVDGEQPILLPQILPAQLVAEPRPLLILVENFVRLLDNRMWLAQRLETQSQDIVIDLHGNAMGLADLDASCWPGVKVR</sequence>
<keyword evidence="3" id="KW-1185">Reference proteome</keyword>
<dbReference type="SUPFAM" id="SSF53448">
    <property type="entry name" value="Nucleotide-diphospho-sugar transferases"/>
    <property type="match status" value="1"/>
</dbReference>
<dbReference type="Proteomes" id="UP001501009">
    <property type="component" value="Unassembled WGS sequence"/>
</dbReference>
<dbReference type="InterPro" id="IPR029044">
    <property type="entry name" value="Nucleotide-diphossugar_trans"/>
</dbReference>
<evidence type="ECO:0000313" key="2">
    <source>
        <dbReference type="EMBL" id="GAA3783566.1"/>
    </source>
</evidence>
<dbReference type="Pfam" id="PF00535">
    <property type="entry name" value="Glycos_transf_2"/>
    <property type="match status" value="1"/>
</dbReference>
<dbReference type="InterPro" id="IPR001173">
    <property type="entry name" value="Glyco_trans_2-like"/>
</dbReference>
<proteinExistence type="predicted"/>
<dbReference type="RefSeq" id="WP_275779436.1">
    <property type="nucleotide sequence ID" value="NZ_BAABDE010000007.1"/>
</dbReference>